<reference evidence="3" key="1">
    <citation type="journal article" date="2014" name="Nat. Commun.">
        <title>The rainbow trout genome provides novel insights into evolution after whole-genome duplication in vertebrates.</title>
        <authorList>
            <person name="Berthelot C."/>
            <person name="Brunet F."/>
            <person name="Chalopin D."/>
            <person name="Juanchich A."/>
            <person name="Bernard M."/>
            <person name="Noel B."/>
            <person name="Bento P."/>
            <person name="Da Silva C."/>
            <person name="Labadie K."/>
            <person name="Alberti A."/>
            <person name="Aury J.M."/>
            <person name="Louis A."/>
            <person name="Dehais P."/>
            <person name="Bardou P."/>
            <person name="Montfort J."/>
            <person name="Klopp C."/>
            <person name="Cabau C."/>
            <person name="Gaspin C."/>
            <person name="Thorgaard G.H."/>
            <person name="Boussaha M."/>
            <person name="Quillet E."/>
            <person name="Guyomard R."/>
            <person name="Galiana D."/>
            <person name="Bobe J."/>
            <person name="Volff J.N."/>
            <person name="Genet C."/>
            <person name="Wincker P."/>
            <person name="Jaillon O."/>
            <person name="Roest Crollius H."/>
            <person name="Guiguen Y."/>
        </authorList>
    </citation>
    <scope>NUCLEOTIDE SEQUENCE [LARGE SCALE GENOMIC DNA]</scope>
</reference>
<dbReference type="Pfam" id="PF07731">
    <property type="entry name" value="Cu-oxidase_2"/>
    <property type="match status" value="1"/>
</dbReference>
<dbReference type="EMBL" id="FR979560">
    <property type="protein sequence ID" value="CDR18821.1"/>
    <property type="molecule type" value="Genomic_DNA"/>
</dbReference>
<dbReference type="AlphaFoldDB" id="A0A061A6W0"/>
<proteinExistence type="predicted"/>
<dbReference type="Gene3D" id="2.60.40.420">
    <property type="entry name" value="Cupredoxins - blue copper proteins"/>
    <property type="match status" value="1"/>
</dbReference>
<evidence type="ECO:0000313" key="4">
    <source>
        <dbReference type="Proteomes" id="UP000193380"/>
    </source>
</evidence>
<reference evidence="3" key="2">
    <citation type="submission" date="2014-03" db="EMBL/GenBank/DDBJ databases">
        <authorList>
            <person name="Genoscope - CEA"/>
        </authorList>
    </citation>
    <scope>NUCLEOTIDE SEQUENCE</scope>
</reference>
<sequence length="254" mass="29331">MPQFTKCVNSPNVPWDIQSYQLMRYLYSLLPLAAFTDNGVRKSREFILLFAVFDESKSWYGEVGSFRERFKKASARKQYHTINGYVNSTLPGLTMCQGRDHVFWHLIGMETSPEIHSIQFQDHTLQVMAHRKVTVEMTPMTFTTAEMKPSTQGKFLISCQIQEHRHAGMSAFFKVEDCPEPVTVPGPDVRQVQQSEDKEDYEYGDDMFETFVFKPGKDQAVGRSRGGKIKIWVHYIAAEEIIWDYAPHLSQGDR</sequence>
<name>A0A061A6W0_ONCMY</name>
<evidence type="ECO:0000259" key="2">
    <source>
        <dbReference type="Pfam" id="PF07731"/>
    </source>
</evidence>
<dbReference type="InterPro" id="IPR011706">
    <property type="entry name" value="Cu-oxidase_C"/>
</dbReference>
<dbReference type="GO" id="GO:0005507">
    <property type="term" value="F:copper ion binding"/>
    <property type="evidence" value="ECO:0007669"/>
    <property type="project" value="InterPro"/>
</dbReference>
<dbReference type="PROSITE" id="PS00079">
    <property type="entry name" value="MULTICOPPER_OXIDASE1"/>
    <property type="match status" value="1"/>
</dbReference>
<keyword evidence="1" id="KW-0479">Metal-binding</keyword>
<protein>
    <recommendedName>
        <fullName evidence="2">Plastocyanin-like domain-containing protein</fullName>
    </recommendedName>
</protein>
<dbReference type="Proteomes" id="UP000193380">
    <property type="component" value="Unassembled WGS sequence"/>
</dbReference>
<gene>
    <name evidence="3" type="ORF">GSONMT00004547001</name>
</gene>
<organism evidence="3 4">
    <name type="scientific">Oncorhynchus mykiss</name>
    <name type="common">Rainbow trout</name>
    <name type="synonym">Salmo gairdneri</name>
    <dbReference type="NCBI Taxonomy" id="8022"/>
    <lineage>
        <taxon>Eukaryota</taxon>
        <taxon>Metazoa</taxon>
        <taxon>Chordata</taxon>
        <taxon>Craniata</taxon>
        <taxon>Vertebrata</taxon>
        <taxon>Euteleostomi</taxon>
        <taxon>Actinopterygii</taxon>
        <taxon>Neopterygii</taxon>
        <taxon>Teleostei</taxon>
        <taxon>Protacanthopterygii</taxon>
        <taxon>Salmoniformes</taxon>
        <taxon>Salmonidae</taxon>
        <taxon>Salmoninae</taxon>
        <taxon>Oncorhynchus</taxon>
    </lineage>
</organism>
<dbReference type="InterPro" id="IPR033138">
    <property type="entry name" value="Cu_oxidase_CS"/>
</dbReference>
<dbReference type="STRING" id="8022.A0A061A6W0"/>
<feature type="domain" description="Plastocyanin-like" evidence="2">
    <location>
        <begin position="127"/>
        <end position="176"/>
    </location>
</feature>
<dbReference type="SUPFAM" id="SSF49503">
    <property type="entry name" value="Cupredoxins"/>
    <property type="match status" value="1"/>
</dbReference>
<dbReference type="InterPro" id="IPR008972">
    <property type="entry name" value="Cupredoxin"/>
</dbReference>
<dbReference type="PaxDb" id="8022-A0A061A6W0"/>
<evidence type="ECO:0000313" key="3">
    <source>
        <dbReference type="EMBL" id="CDR18821.1"/>
    </source>
</evidence>
<evidence type="ECO:0000256" key="1">
    <source>
        <dbReference type="ARBA" id="ARBA00022723"/>
    </source>
</evidence>
<accession>A0A061A6W0</accession>
<dbReference type="GO" id="GO:0016491">
    <property type="term" value="F:oxidoreductase activity"/>
    <property type="evidence" value="ECO:0007669"/>
    <property type="project" value="InterPro"/>
</dbReference>